<evidence type="ECO:0000256" key="4">
    <source>
        <dbReference type="ARBA" id="ARBA00022528"/>
    </source>
</evidence>
<dbReference type="InterPro" id="IPR001344">
    <property type="entry name" value="Chloro_AB-bd_pln"/>
</dbReference>
<reference evidence="8" key="1">
    <citation type="submission" date="2021-01" db="EMBL/GenBank/DDBJ databases">
        <authorList>
            <person name="Corre E."/>
            <person name="Pelletier E."/>
            <person name="Niang G."/>
            <person name="Scheremetjew M."/>
            <person name="Finn R."/>
            <person name="Kale V."/>
            <person name="Holt S."/>
            <person name="Cochrane G."/>
            <person name="Meng A."/>
            <person name="Brown T."/>
            <person name="Cohen L."/>
        </authorList>
    </citation>
    <scope>NUCLEOTIDE SEQUENCE</scope>
    <source>
        <strain evidence="8">CCMP1756</strain>
    </source>
</reference>
<keyword evidence="7" id="KW-0157">Chromophore</keyword>
<dbReference type="PANTHER" id="PTHR21649">
    <property type="entry name" value="CHLOROPHYLL A/B BINDING PROTEIN"/>
    <property type="match status" value="1"/>
</dbReference>
<comment type="similarity">
    <text evidence="3">Belongs to the fucoxanthin chlorophyll protein family.</text>
</comment>
<feature type="binding site" evidence="7">
    <location>
        <position position="213"/>
    </location>
    <ligand>
        <name>chlorophyll a</name>
        <dbReference type="ChEBI" id="CHEBI:58416"/>
        <label>1</label>
    </ligand>
</feature>
<dbReference type="EMBL" id="HBIW01018389">
    <property type="protein sequence ID" value="CAE0700395.1"/>
    <property type="molecule type" value="Transcribed_RNA"/>
</dbReference>
<dbReference type="Pfam" id="PF00504">
    <property type="entry name" value="Chloroa_b-bind"/>
    <property type="match status" value="1"/>
</dbReference>
<dbReference type="SUPFAM" id="SSF103511">
    <property type="entry name" value="Chlorophyll a-b binding protein"/>
    <property type="match status" value="1"/>
</dbReference>
<proteinExistence type="inferred from homology"/>
<dbReference type="AlphaFoldDB" id="A0A7S4A108"/>
<accession>A0A7S4A108</accession>
<evidence type="ECO:0000256" key="7">
    <source>
        <dbReference type="PIRSR" id="PIRSR601344-1"/>
    </source>
</evidence>
<dbReference type="GO" id="GO:0009765">
    <property type="term" value="P:photosynthesis, light harvesting"/>
    <property type="evidence" value="ECO:0007669"/>
    <property type="project" value="InterPro"/>
</dbReference>
<gene>
    <name evidence="8" type="ORF">PCAL00307_LOCUS15831</name>
</gene>
<dbReference type="InterPro" id="IPR022796">
    <property type="entry name" value="Chloroa_b-bind"/>
</dbReference>
<feature type="binding site" evidence="7">
    <location>
        <position position="210"/>
    </location>
    <ligand>
        <name>chlorophyll a</name>
        <dbReference type="ChEBI" id="CHEBI:58416"/>
        <label>1</label>
    </ligand>
</feature>
<feature type="binding site" evidence="7">
    <location>
        <position position="101"/>
    </location>
    <ligand>
        <name>chlorophyll a</name>
        <dbReference type="ChEBI" id="CHEBI:58416"/>
        <label>1</label>
    </ligand>
</feature>
<dbReference type="GO" id="GO:0016168">
    <property type="term" value="F:chlorophyll binding"/>
    <property type="evidence" value="ECO:0007669"/>
    <property type="project" value="UniProtKB-KW"/>
</dbReference>
<keyword evidence="7" id="KW-0148">Chlorophyll</keyword>
<organism evidence="8">
    <name type="scientific">Pelagomonas calceolata</name>
    <dbReference type="NCBI Taxonomy" id="35677"/>
    <lineage>
        <taxon>Eukaryota</taxon>
        <taxon>Sar</taxon>
        <taxon>Stramenopiles</taxon>
        <taxon>Ochrophyta</taxon>
        <taxon>Pelagophyceae</taxon>
        <taxon>Pelagomonadales</taxon>
        <taxon>Pelagomonadaceae</taxon>
        <taxon>Pelagomonas</taxon>
    </lineage>
</organism>
<sequence length="241" mass="26402">MPLSAKLGRTERLHRLICTRPRLRKKPGPRSCNYNWAVYDVHRCKMVRRLALLAVGASALVAPVAPGARRTALKAADAQLDGMIGTSIECGDQVWDPLELSQWRDAGEMRACELANGRAAMLGWVGWLWPQVFGLWKGGPVTTTDPIDAIMQVPTVAWAQFIVFCGAIEANKYNWAKGEGPMTDPSKPFFDPLGLYPTDAAGQEKMQLRELKNARVAMIGFAGLFVNHFMPGAVPGLGGFH</sequence>
<feature type="binding site" description="axial binding residue" evidence="7">
    <location>
        <position position="118"/>
    </location>
    <ligand>
        <name>chlorophyll b</name>
        <dbReference type="ChEBI" id="CHEBI:61721"/>
        <label>1</label>
    </ligand>
    <ligandPart>
        <name>Mg</name>
        <dbReference type="ChEBI" id="CHEBI:25107"/>
    </ligandPart>
</feature>
<comment type="function">
    <text evidence="1">The light-harvesting complex (LHC) functions as a light receptor, it captures and delivers excitation energy to photosystems with which it is closely associated. Energy is transferred from the carotenoid and chlorophyll C (or B) to chlorophyll A and the photosynthetic reaction centers where it is used to synthesize ATP and reducing power.</text>
</comment>
<dbReference type="Gene3D" id="1.10.3460.10">
    <property type="entry name" value="Chlorophyll a/b binding protein domain"/>
    <property type="match status" value="1"/>
</dbReference>
<evidence type="ECO:0000256" key="1">
    <source>
        <dbReference type="ARBA" id="ARBA00004022"/>
    </source>
</evidence>
<evidence type="ECO:0000313" key="8">
    <source>
        <dbReference type="EMBL" id="CAE0700395.1"/>
    </source>
</evidence>
<evidence type="ECO:0000256" key="3">
    <source>
        <dbReference type="ARBA" id="ARBA00005933"/>
    </source>
</evidence>
<comment type="subcellular location">
    <subcellularLocation>
        <location evidence="2">Plastid</location>
        <location evidence="2">Chloroplast</location>
    </subcellularLocation>
</comment>
<name>A0A7S4A108_9STRA</name>
<keyword evidence="4" id="KW-0150">Chloroplast</keyword>
<keyword evidence="6" id="KW-0934">Plastid</keyword>
<protein>
    <submittedName>
        <fullName evidence="8">Uncharacterized protein</fullName>
    </submittedName>
</protein>
<dbReference type="GO" id="GO:0009507">
    <property type="term" value="C:chloroplast"/>
    <property type="evidence" value="ECO:0007669"/>
    <property type="project" value="UniProtKB-SubCell"/>
</dbReference>
<dbReference type="GO" id="GO:0016020">
    <property type="term" value="C:membrane"/>
    <property type="evidence" value="ECO:0007669"/>
    <property type="project" value="InterPro"/>
</dbReference>
<evidence type="ECO:0000256" key="6">
    <source>
        <dbReference type="ARBA" id="ARBA00022640"/>
    </source>
</evidence>
<keyword evidence="5" id="KW-0602">Photosynthesis</keyword>
<evidence type="ECO:0000256" key="5">
    <source>
        <dbReference type="ARBA" id="ARBA00022531"/>
    </source>
</evidence>
<feature type="binding site" evidence="7">
    <location>
        <position position="95"/>
    </location>
    <ligand>
        <name>chlorophyll a</name>
        <dbReference type="ChEBI" id="CHEBI:58416"/>
        <label>1</label>
    </ligand>
</feature>
<feature type="binding site" evidence="7">
    <location>
        <position position="113"/>
    </location>
    <ligand>
        <name>chlorophyll a</name>
        <dbReference type="ChEBI" id="CHEBI:58416"/>
        <label>1</label>
    </ligand>
</feature>
<evidence type="ECO:0000256" key="2">
    <source>
        <dbReference type="ARBA" id="ARBA00004229"/>
    </source>
</evidence>
<feature type="binding site" evidence="7">
    <location>
        <position position="215"/>
    </location>
    <ligand>
        <name>chlorophyll a</name>
        <dbReference type="ChEBI" id="CHEBI:58416"/>
        <label>1</label>
    </ligand>
</feature>